<gene>
    <name evidence="3" type="ORF">ACFOEK_17690</name>
</gene>
<accession>A0ABV7HN09</accession>
<name>A0ABV7HN09_9GAMM</name>
<evidence type="ECO:0000313" key="3">
    <source>
        <dbReference type="EMBL" id="MFC3152876.1"/>
    </source>
</evidence>
<dbReference type="PANTHER" id="PTHR19353">
    <property type="entry name" value="FATTY ACID DESATURASE 2"/>
    <property type="match status" value="1"/>
</dbReference>
<evidence type="ECO:0000259" key="2">
    <source>
        <dbReference type="Pfam" id="PF00487"/>
    </source>
</evidence>
<protein>
    <submittedName>
        <fullName evidence="3">Fatty acid desaturase family protein</fullName>
    </submittedName>
</protein>
<dbReference type="EMBL" id="JBHRSZ010000007">
    <property type="protein sequence ID" value="MFC3152876.1"/>
    <property type="molecule type" value="Genomic_DNA"/>
</dbReference>
<dbReference type="InterPro" id="IPR005804">
    <property type="entry name" value="FA_desaturase_dom"/>
</dbReference>
<evidence type="ECO:0000313" key="4">
    <source>
        <dbReference type="Proteomes" id="UP001595476"/>
    </source>
</evidence>
<reference evidence="4" key="1">
    <citation type="journal article" date="2019" name="Int. J. Syst. Evol. Microbiol.">
        <title>The Global Catalogue of Microorganisms (GCM) 10K type strain sequencing project: providing services to taxonomists for standard genome sequencing and annotation.</title>
        <authorList>
            <consortium name="The Broad Institute Genomics Platform"/>
            <consortium name="The Broad Institute Genome Sequencing Center for Infectious Disease"/>
            <person name="Wu L."/>
            <person name="Ma J."/>
        </authorList>
    </citation>
    <scope>NUCLEOTIDE SEQUENCE [LARGE SCALE GENOMIC DNA]</scope>
    <source>
        <strain evidence="4">KCTC 52438</strain>
    </source>
</reference>
<feature type="region of interest" description="Disordered" evidence="1">
    <location>
        <begin position="1"/>
        <end position="25"/>
    </location>
</feature>
<sequence>MNSIVNTQLAEQESSSSKNLEPSKKELATTTKFNHWMTDEQLEEFGNELTALREETLKEVGQEDADYIRGIIRKQRMCEISGRALIHFSINPITWLAGVGLLSVSKIMENMEIGHNVMHGQYDWMNDPKLNSQTYEWDTVCDSDSWRKTHNYEHHTYTNILGKDRDYGYAVLRLSDDTPWKPRHLFQFINYGLLSVFFQWGVGLHELESERIRRGEIKVKDKVPFLKRISKKASRQVLKDYILFPLLAGPFALKVLAGNALANLGRNLWASTIIFCGHFTQDAHTFTQEECENESKGAWYLRQMLGSSNFTGGRWLHIMSGHLSYQIEHHLFPDVPAHRYPKMSLKVKEICDKYGVPYNTNSFGKQYLSVLKRILQYSLPDKKKPQDNNDNSAGQLLPG</sequence>
<dbReference type="Proteomes" id="UP001595476">
    <property type="component" value="Unassembled WGS sequence"/>
</dbReference>
<dbReference type="Pfam" id="PF00487">
    <property type="entry name" value="FA_desaturase"/>
    <property type="match status" value="1"/>
</dbReference>
<evidence type="ECO:0000256" key="1">
    <source>
        <dbReference type="SAM" id="MobiDB-lite"/>
    </source>
</evidence>
<proteinExistence type="predicted"/>
<keyword evidence="4" id="KW-1185">Reference proteome</keyword>
<dbReference type="CDD" id="cd03506">
    <property type="entry name" value="Delta6-FADS-like"/>
    <property type="match status" value="1"/>
</dbReference>
<feature type="domain" description="Fatty acid desaturase" evidence="2">
    <location>
        <begin position="94"/>
        <end position="360"/>
    </location>
</feature>
<dbReference type="PANTHER" id="PTHR19353:SF84">
    <property type="entry name" value="ACYL-COA DELTA-9-DESATURASE, DESB"/>
    <property type="match status" value="1"/>
</dbReference>
<dbReference type="InterPro" id="IPR012171">
    <property type="entry name" value="Fatty_acid_desaturase"/>
</dbReference>
<comment type="caution">
    <text evidence="3">The sequence shown here is derived from an EMBL/GenBank/DDBJ whole genome shotgun (WGS) entry which is preliminary data.</text>
</comment>
<feature type="compositionally biased region" description="Polar residues" evidence="1">
    <location>
        <begin position="1"/>
        <end position="20"/>
    </location>
</feature>
<organism evidence="3 4">
    <name type="scientific">Litoribrevibacter euphylliae</name>
    <dbReference type="NCBI Taxonomy" id="1834034"/>
    <lineage>
        <taxon>Bacteria</taxon>
        <taxon>Pseudomonadati</taxon>
        <taxon>Pseudomonadota</taxon>
        <taxon>Gammaproteobacteria</taxon>
        <taxon>Oceanospirillales</taxon>
        <taxon>Oceanospirillaceae</taxon>
        <taxon>Litoribrevibacter</taxon>
    </lineage>
</organism>
<dbReference type="RefSeq" id="WP_386722798.1">
    <property type="nucleotide sequence ID" value="NZ_JBHRSZ010000007.1"/>
</dbReference>